<organism evidence="2 3">
    <name type="scientific">Puccinia graminis f. sp. tritici (strain CRL 75-36-700-3 / race SCCL)</name>
    <name type="common">Black stem rust fungus</name>
    <dbReference type="NCBI Taxonomy" id="418459"/>
    <lineage>
        <taxon>Eukaryota</taxon>
        <taxon>Fungi</taxon>
        <taxon>Dikarya</taxon>
        <taxon>Basidiomycota</taxon>
        <taxon>Pucciniomycotina</taxon>
        <taxon>Pucciniomycetes</taxon>
        <taxon>Pucciniales</taxon>
        <taxon>Pucciniaceae</taxon>
        <taxon>Puccinia</taxon>
    </lineage>
</organism>
<reference key="1">
    <citation type="submission" date="2007-01" db="EMBL/GenBank/DDBJ databases">
        <title>The Genome Sequence of Puccinia graminis f. sp. tritici Strain CRL 75-36-700-3.</title>
        <authorList>
            <consortium name="The Broad Institute Genome Sequencing Platform"/>
            <person name="Birren B."/>
            <person name="Lander E."/>
            <person name="Galagan J."/>
            <person name="Nusbaum C."/>
            <person name="Devon K."/>
            <person name="Cuomo C."/>
            <person name="Jaffe D."/>
            <person name="Butler J."/>
            <person name="Alvarez P."/>
            <person name="Gnerre S."/>
            <person name="Grabherr M."/>
            <person name="Mauceli E."/>
            <person name="Brockman W."/>
            <person name="Young S."/>
            <person name="LaButti K."/>
            <person name="Sykes S."/>
            <person name="DeCaprio D."/>
            <person name="Crawford M."/>
            <person name="Koehrsen M."/>
            <person name="Engels R."/>
            <person name="Montgomery P."/>
            <person name="Pearson M."/>
            <person name="Howarth C."/>
            <person name="Larson L."/>
            <person name="White J."/>
            <person name="Zeng Q."/>
            <person name="Kodira C."/>
            <person name="Yandava C."/>
            <person name="Alvarado L."/>
            <person name="O'Leary S."/>
            <person name="Szabo L."/>
            <person name="Dean R."/>
            <person name="Schein J."/>
        </authorList>
    </citation>
    <scope>NUCLEOTIDE SEQUENCE</scope>
    <source>
        <strain>CRL 75-36-700-3</strain>
    </source>
</reference>
<accession>E3L9G8</accession>
<evidence type="ECO:0000256" key="1">
    <source>
        <dbReference type="SAM" id="MobiDB-lite"/>
    </source>
</evidence>
<dbReference type="HOGENOM" id="CLU_2050797_0_0_1"/>
<dbReference type="KEGG" id="pgr:PGTG_19432"/>
<name>E3L9G8_PUCGT</name>
<protein>
    <submittedName>
        <fullName evidence="2">Uncharacterized protein</fullName>
    </submittedName>
</protein>
<dbReference type="EMBL" id="DS178385">
    <property type="protein sequence ID" value="EFP93193.1"/>
    <property type="molecule type" value="Genomic_DNA"/>
</dbReference>
<feature type="region of interest" description="Disordered" evidence="1">
    <location>
        <begin position="1"/>
        <end position="47"/>
    </location>
</feature>
<feature type="compositionally biased region" description="Polar residues" evidence="1">
    <location>
        <begin position="7"/>
        <end position="26"/>
    </location>
</feature>
<evidence type="ECO:0000313" key="2">
    <source>
        <dbReference type="EMBL" id="EFP93193.1"/>
    </source>
</evidence>
<dbReference type="InParanoid" id="E3L9G8"/>
<dbReference type="RefSeq" id="XP_003337612.1">
    <property type="nucleotide sequence ID" value="XM_003337564.1"/>
</dbReference>
<gene>
    <name evidence="2" type="ORF">PGTG_19432</name>
</gene>
<dbReference type="GeneID" id="10543343"/>
<keyword evidence="3" id="KW-1185">Reference proteome</keyword>
<evidence type="ECO:0000313" key="3">
    <source>
        <dbReference type="Proteomes" id="UP000008783"/>
    </source>
</evidence>
<dbReference type="Proteomes" id="UP000008783">
    <property type="component" value="Unassembled WGS sequence"/>
</dbReference>
<dbReference type="OrthoDB" id="10269453at2759"/>
<dbReference type="AlphaFoldDB" id="E3L9G8"/>
<reference evidence="3" key="2">
    <citation type="journal article" date="2011" name="Proc. Natl. Acad. Sci. U.S.A.">
        <title>Obligate biotrophy features unraveled by the genomic analysis of rust fungi.</title>
        <authorList>
            <person name="Duplessis S."/>
            <person name="Cuomo C.A."/>
            <person name="Lin Y.-C."/>
            <person name="Aerts A."/>
            <person name="Tisserant E."/>
            <person name="Veneault-Fourrey C."/>
            <person name="Joly D.L."/>
            <person name="Hacquard S."/>
            <person name="Amselem J."/>
            <person name="Cantarel B.L."/>
            <person name="Chiu R."/>
            <person name="Coutinho P.M."/>
            <person name="Feau N."/>
            <person name="Field M."/>
            <person name="Frey P."/>
            <person name="Gelhaye E."/>
            <person name="Goldberg J."/>
            <person name="Grabherr M.G."/>
            <person name="Kodira C.D."/>
            <person name="Kohler A."/>
            <person name="Kuees U."/>
            <person name="Lindquist E.A."/>
            <person name="Lucas S.M."/>
            <person name="Mago R."/>
            <person name="Mauceli E."/>
            <person name="Morin E."/>
            <person name="Murat C."/>
            <person name="Pangilinan J.L."/>
            <person name="Park R."/>
            <person name="Pearson M."/>
            <person name="Quesneville H."/>
            <person name="Rouhier N."/>
            <person name="Sakthikumar S."/>
            <person name="Salamov A.A."/>
            <person name="Schmutz J."/>
            <person name="Selles B."/>
            <person name="Shapiro H."/>
            <person name="Tanguay P."/>
            <person name="Tuskan G.A."/>
            <person name="Henrissat B."/>
            <person name="Van de Peer Y."/>
            <person name="Rouze P."/>
            <person name="Ellis J.G."/>
            <person name="Dodds P.N."/>
            <person name="Schein J.E."/>
            <person name="Zhong S."/>
            <person name="Hamelin R.C."/>
            <person name="Grigoriev I.V."/>
            <person name="Szabo L.J."/>
            <person name="Martin F."/>
        </authorList>
    </citation>
    <scope>NUCLEOTIDE SEQUENCE [LARGE SCALE GENOMIC DNA]</scope>
    <source>
        <strain evidence="3">CRL 75-36-700-3 / race SCCL</strain>
    </source>
</reference>
<dbReference type="VEuPathDB" id="FungiDB:PGTG_19432"/>
<proteinExistence type="predicted"/>
<sequence>MPFIHAHQSSDGGSTNWTSRPVQTSGPPRRDLNKFATGGRQASQATGQVKRNFVPFVGSYSPNLSAKVGSTVRRPVPTVAQILIPSGGHDNPDALTGSDLWAVAGHGSLCGRRSTDFHRF</sequence>